<dbReference type="EMBL" id="CH471175">
    <property type="protein sequence ID" value="EAW53955.1"/>
    <property type="molecule type" value="Genomic_DNA"/>
</dbReference>
<evidence type="ECO:0000313" key="2">
    <source>
        <dbReference type="EMBL" id="EAW53955.1"/>
    </source>
</evidence>
<organism evidence="1">
    <name type="scientific">Homo sapiens</name>
    <name type="common">Human</name>
    <dbReference type="NCBI Taxonomy" id="9606"/>
    <lineage>
        <taxon>Eukaryota</taxon>
        <taxon>Metazoa</taxon>
        <taxon>Chordata</taxon>
        <taxon>Craniata</taxon>
        <taxon>Vertebrata</taxon>
        <taxon>Euteleostomi</taxon>
        <taxon>Mammalia</taxon>
        <taxon>Eutheria</taxon>
        <taxon>Euarchontoglires</taxon>
        <taxon>Primates</taxon>
        <taxon>Haplorrhini</taxon>
        <taxon>Catarrhini</taxon>
        <taxon>Hominidae</taxon>
        <taxon>Homo</taxon>
    </lineage>
</organism>
<accession>Q96KU0</accession>
<sequence length="125" mass="13226">MARAARVAVAAVGPHAGHRTRRLAGRGREGRAALAAGAQLPAIGDARRHLVSRKRPSEMGFDPACGRRVFRRRGCGQAVPPLWFPGLLLAPSWPDGRPGRRWAVSPPAPTVSCGRLGDLSQALLG</sequence>
<dbReference type="AlphaFoldDB" id="Q96KU0"/>
<reference evidence="2" key="1">
    <citation type="journal article" date="2001" name="Science">
        <title>The sequence of the human genome.</title>
        <authorList>
            <person name="Venter J.C."/>
            <person name="Adams M.D."/>
            <person name="Myers E.W."/>
            <person name="Li P.W."/>
            <person name="Mural R.J."/>
            <person name="Sutton G.G."/>
            <person name="Smith H.O."/>
            <person name="Yandell M."/>
            <person name="Evans C.A."/>
            <person name="Holt R.A."/>
            <person name="Gocayne J.D."/>
            <person name="Amanatides P."/>
            <person name="Ballew R.M."/>
            <person name="Huson D.H."/>
            <person name="Wortman J.R."/>
            <person name="Zhang Q."/>
            <person name="Kodira C.D."/>
            <person name="Zheng X.H."/>
            <person name="Chen L."/>
            <person name="Skupski M."/>
            <person name="Subramanian G."/>
            <person name="Thomas P.D."/>
            <person name="Zhang J."/>
            <person name="Gabor Miklos G.L."/>
            <person name="Nelson C."/>
            <person name="Broder S."/>
            <person name="Clark A.G."/>
            <person name="Nadeau J."/>
            <person name="McKusick V.A."/>
            <person name="Zinder N."/>
            <person name="Levine A.J."/>
            <person name="Roberts R.J."/>
            <person name="Simon M."/>
            <person name="Slayman C."/>
            <person name="Hunkapiller M."/>
            <person name="Bolanos R."/>
            <person name="Delcher A."/>
            <person name="Dew I."/>
            <person name="Fasulo D."/>
            <person name="Flanigan M."/>
            <person name="Florea L."/>
            <person name="Halpern A."/>
            <person name="Hannenhalli S."/>
            <person name="Kravitz S."/>
            <person name="Levy S."/>
            <person name="Mobarry C."/>
            <person name="Reinert K."/>
            <person name="Remington K."/>
            <person name="Abu-Threideh J."/>
            <person name="Beasley E."/>
            <person name="Biddick K."/>
            <person name="Bonazzi V."/>
            <person name="Brandon R."/>
            <person name="Cargill M."/>
            <person name="Chandramouliswaran I."/>
            <person name="Charlab R."/>
            <person name="Chaturvedi K."/>
            <person name="Deng Z."/>
            <person name="Di Francesco V."/>
            <person name="Dunn P."/>
            <person name="Eilbeck K."/>
            <person name="Evangelista C."/>
            <person name="Gabrielian A.E."/>
            <person name="Gan W."/>
            <person name="Ge W."/>
            <person name="Gong F."/>
            <person name="Gu Z."/>
            <person name="Guan P."/>
            <person name="Heiman T.J."/>
            <person name="Higgins M.E."/>
            <person name="Ji R.R."/>
            <person name="Ke Z."/>
            <person name="Ketchum K.A."/>
            <person name="Lai Z."/>
            <person name="Lei Y."/>
            <person name="Li Z."/>
            <person name="Li J."/>
            <person name="Liang Y."/>
            <person name="Lin X."/>
            <person name="Lu F."/>
            <person name="Merkulov G.V."/>
            <person name="Milshina N."/>
            <person name="Moore H.M."/>
            <person name="Naik A.K."/>
            <person name="Narayan V.A."/>
            <person name="Neelam B."/>
            <person name="Nusskern D."/>
            <person name="Rusch D.B."/>
            <person name="Salzberg S."/>
            <person name="Shao W."/>
            <person name="Shue B."/>
            <person name="Sun J."/>
            <person name="Wang Z."/>
            <person name="Wang A."/>
            <person name="Wang X."/>
            <person name="Wang J."/>
            <person name="Wei M."/>
            <person name="Wides R."/>
            <person name="Xiao C."/>
            <person name="Yan C."/>
            <person name="Yao A."/>
            <person name="Ye J."/>
            <person name="Zhan M."/>
            <person name="Zhang W."/>
            <person name="Zhang H."/>
            <person name="Zhao Q."/>
            <person name="Zheng L."/>
            <person name="Zhong F."/>
            <person name="Zhong W."/>
            <person name="Zhu S."/>
            <person name="Zhao S."/>
            <person name="Gilbert D."/>
            <person name="Baumhueter S."/>
            <person name="Spier G."/>
            <person name="Carter C."/>
            <person name="Cravchik A."/>
            <person name="Woodage T."/>
            <person name="Ali F."/>
            <person name="An H."/>
            <person name="Awe A."/>
            <person name="Baldwin D."/>
            <person name="Baden H."/>
            <person name="Barnstead M."/>
            <person name="Barrow I."/>
            <person name="Beeson K."/>
            <person name="Busam D."/>
            <person name="Carver A."/>
            <person name="Center A."/>
            <person name="Cheng M.L."/>
            <person name="Curry L."/>
            <person name="Danaher S."/>
            <person name="Davenport L."/>
            <person name="Desilets R."/>
            <person name="Dietz S."/>
            <person name="Dodson K."/>
            <person name="Doup L."/>
            <person name="Ferriera S."/>
            <person name="Garg N."/>
            <person name="Gluecksmann A."/>
            <person name="Hart B."/>
            <person name="Haynes J."/>
            <person name="Haynes C."/>
            <person name="Heiner C."/>
            <person name="Hladun S."/>
            <person name="Hostin D."/>
            <person name="Houck J."/>
            <person name="Howland T."/>
            <person name="Ibegwam C."/>
            <person name="Johnson J."/>
            <person name="Kalush F."/>
            <person name="Kline L."/>
            <person name="Koduru S."/>
            <person name="Love A."/>
            <person name="Mann F."/>
            <person name="May D."/>
            <person name="McCawley S."/>
            <person name="McIntosh T."/>
            <person name="McMullen I."/>
            <person name="Moy M."/>
            <person name="Moy L."/>
            <person name="Murphy B."/>
            <person name="Nelson K."/>
            <person name="Pfannkoch C."/>
            <person name="Pratts E."/>
            <person name="Puri V."/>
            <person name="Qureshi H."/>
            <person name="Reardon M."/>
            <person name="Rodriguez R."/>
            <person name="Rogers Y.H."/>
            <person name="Romblad D."/>
            <person name="Ruhfel B."/>
            <person name="Scott R."/>
            <person name="Sitter C."/>
            <person name="Smallwood M."/>
            <person name="Stewart E."/>
            <person name="Strong R."/>
            <person name="Suh E."/>
            <person name="Thomas R."/>
            <person name="Tint N.N."/>
            <person name="Tse S."/>
            <person name="Vech C."/>
            <person name="Wang G."/>
            <person name="Wetter J."/>
            <person name="Williams S."/>
            <person name="Williams M."/>
            <person name="Windsor S."/>
            <person name="Winn-Deen E."/>
            <person name="Wolfe K."/>
            <person name="Zaveri J."/>
            <person name="Zaveri K."/>
            <person name="Abril J.F."/>
            <person name="Guigo R."/>
            <person name="Campbell M.J."/>
            <person name="Sjolander K.V."/>
            <person name="Karlak B."/>
            <person name="Kejariwal A."/>
            <person name="Mi H."/>
            <person name="Lazareva B."/>
            <person name="Hatton T."/>
            <person name="Narechania A."/>
            <person name="Diemer K."/>
            <person name="Muruganujan A."/>
            <person name="Guo N."/>
            <person name="Sato S."/>
            <person name="Bafna V."/>
            <person name="Istrail S."/>
            <person name="Lippert R."/>
            <person name="Schwartz R."/>
            <person name="Walenz B."/>
            <person name="Yooseph S."/>
            <person name="Allen D."/>
            <person name="Basu A."/>
            <person name="Baxendale J."/>
            <person name="Blick L."/>
            <person name="Caminha M."/>
            <person name="Carnes-Stine J."/>
            <person name="Caulk P."/>
            <person name="Chiang Y.H."/>
            <person name="Coyne M."/>
            <person name="Dahlke C."/>
            <person name="Mays A."/>
            <person name="Dombroski M."/>
            <person name="Donnelly M."/>
            <person name="Ely D."/>
            <person name="Esparham S."/>
            <person name="Fosler C."/>
            <person name="Gire H."/>
            <person name="Glanowski S."/>
            <person name="Glasser K."/>
            <person name="Glodek A."/>
            <person name="Gorokhov M."/>
            <person name="Graham K."/>
            <person name="Gropman B."/>
            <person name="Harris M."/>
            <person name="Heil J."/>
            <person name="Henderson S."/>
            <person name="Hoover J."/>
            <person name="Jennings D."/>
            <person name="Jordan C."/>
            <person name="Jordan J."/>
            <person name="Kasha J."/>
            <person name="Kagan L."/>
            <person name="Kraft C."/>
            <person name="Levitsky A."/>
            <person name="Lewis M."/>
            <person name="Liu X."/>
            <person name="Lopez J."/>
            <person name="Ma D."/>
            <person name="Majoros W."/>
            <person name="McDaniel J."/>
            <person name="Murphy S."/>
            <person name="Newman M."/>
            <person name="Nguyen T."/>
            <person name="Nguyen N."/>
            <person name="Nodell M."/>
            <person name="Pan S."/>
            <person name="Peck J."/>
            <person name="Peterson M."/>
            <person name="Rowe W."/>
            <person name="Sanders R."/>
            <person name="Scott J."/>
            <person name="Simpson M."/>
            <person name="Smith T."/>
            <person name="Sprague A."/>
            <person name="Stockwell T."/>
            <person name="Turner R."/>
            <person name="Venter E."/>
            <person name="Wang M."/>
            <person name="Wen M."/>
            <person name="Wu D."/>
            <person name="Wu M."/>
            <person name="Xia A."/>
            <person name="Zandieh A."/>
            <person name="Zhu X."/>
        </authorList>
    </citation>
    <scope>NUCLEOTIDE SEQUENCE</scope>
</reference>
<name>Q96KU0_HUMAN</name>
<protein>
    <submittedName>
        <fullName evidence="1">CXorf2 protein</fullName>
    </submittedName>
    <submittedName>
        <fullName evidence="2">HCG2004198</fullName>
    </submittedName>
</protein>
<dbReference type="EMBL" id="AJ278615">
    <property type="protein sequence ID" value="CAC42782.1"/>
    <property type="molecule type" value="mRNA"/>
</dbReference>
<reference evidence="1" key="2">
    <citation type="submission" date="2001-09" db="EMBL/GenBank/DDBJ databases">
        <authorList>
            <person name="Zucchi I."/>
        </authorList>
    </citation>
    <scope>NUCLEOTIDE SEQUENCE</scope>
</reference>
<gene>
    <name evidence="1" type="primary">CXORF2</name>
    <name evidence="2" type="ORF">hCG_2004198</name>
</gene>
<feature type="non-terminal residue" evidence="1">
    <location>
        <position position="1"/>
    </location>
</feature>
<reference evidence="1" key="4">
    <citation type="journal article" name="Genomics">
        <title>The structural characterization of the new gene SLITL1 reveals the presence of an other novel gene embedded within SLITL1 first intron.</title>
        <authorList>
            <person name="Redolfi E."/>
            <person name="Susani L."/>
            <person name="Mumm S."/>
            <person name="Stephan A."/>
            <person name="Reinbold R.A."/>
            <person name="Labella T."/>
            <person name="Trent J.M."/>
            <person name="Vezzoni P."/>
            <person name="Zucchi T."/>
        </authorList>
    </citation>
    <scope>NUCLEOTIDE SEQUENCE</scope>
</reference>
<proteinExistence type="evidence at transcript level"/>
<feature type="non-terminal residue" evidence="1">
    <location>
        <position position="125"/>
    </location>
</feature>
<evidence type="ECO:0000313" key="1">
    <source>
        <dbReference type="EMBL" id="CAC42782.1"/>
    </source>
</evidence>
<reference evidence="2" key="3">
    <citation type="submission" date="2005-07" db="EMBL/GenBank/DDBJ databases">
        <authorList>
            <person name="Mural R.J."/>
            <person name="Istrail S."/>
            <person name="Sutton G."/>
            <person name="Florea L."/>
            <person name="Halpern A.L."/>
            <person name="Mobarry C.M."/>
            <person name="Lippert R."/>
            <person name="Walenz B."/>
            <person name="Shatkay H."/>
            <person name="Dew I."/>
            <person name="Miller J.R."/>
            <person name="Flanigan M.J."/>
            <person name="Edwards N.J."/>
            <person name="Bolanos R."/>
            <person name="Fasulo D."/>
            <person name="Halldorsson B.V."/>
            <person name="Hannenhalli S."/>
            <person name="Turner R."/>
            <person name="Yooseph S."/>
            <person name="Lu F."/>
            <person name="Nusskern D.R."/>
            <person name="Shue B.C."/>
            <person name="Zheng X.H."/>
            <person name="Zhong F."/>
            <person name="Delcher A.L."/>
            <person name="Huson D.H."/>
            <person name="Kravitz S.A."/>
            <person name="Mouchard L."/>
            <person name="Reinert K."/>
            <person name="Remington K.A."/>
            <person name="Clark A.G."/>
            <person name="Waterman M.S."/>
            <person name="Eichler E.E."/>
            <person name="Adams M.D."/>
            <person name="Hunkapiller M.W."/>
            <person name="Myers E.W."/>
            <person name="Venter J.C."/>
        </authorList>
    </citation>
    <scope>NUCLEOTIDE SEQUENCE</scope>
</reference>